<accession>A0ABN2HQC0</accession>
<proteinExistence type="predicted"/>
<evidence type="ECO:0000313" key="3">
    <source>
        <dbReference type="Proteomes" id="UP001499851"/>
    </source>
</evidence>
<name>A0ABN2HQC0_9ACTN</name>
<reference evidence="2 3" key="1">
    <citation type="journal article" date="2019" name="Int. J. Syst. Evol. Microbiol.">
        <title>The Global Catalogue of Microorganisms (GCM) 10K type strain sequencing project: providing services to taxonomists for standard genome sequencing and annotation.</title>
        <authorList>
            <consortium name="The Broad Institute Genomics Platform"/>
            <consortium name="The Broad Institute Genome Sequencing Center for Infectious Disease"/>
            <person name="Wu L."/>
            <person name="Ma J."/>
        </authorList>
    </citation>
    <scope>NUCLEOTIDE SEQUENCE [LARGE SCALE GENOMIC DNA]</scope>
    <source>
        <strain evidence="2 3">JCM 16001</strain>
    </source>
</reference>
<evidence type="ECO:0000256" key="1">
    <source>
        <dbReference type="SAM" id="MobiDB-lite"/>
    </source>
</evidence>
<organism evidence="2 3">
    <name type="scientific">Glycomyces endophyticus</name>
    <dbReference type="NCBI Taxonomy" id="480996"/>
    <lineage>
        <taxon>Bacteria</taxon>
        <taxon>Bacillati</taxon>
        <taxon>Actinomycetota</taxon>
        <taxon>Actinomycetes</taxon>
        <taxon>Glycomycetales</taxon>
        <taxon>Glycomycetaceae</taxon>
        <taxon>Glycomyces</taxon>
    </lineage>
</organism>
<dbReference type="Proteomes" id="UP001499851">
    <property type="component" value="Unassembled WGS sequence"/>
</dbReference>
<keyword evidence="3" id="KW-1185">Reference proteome</keyword>
<dbReference type="EMBL" id="BAAAQF010000023">
    <property type="protein sequence ID" value="GAA1691723.1"/>
    <property type="molecule type" value="Genomic_DNA"/>
</dbReference>
<evidence type="ECO:0000313" key="2">
    <source>
        <dbReference type="EMBL" id="GAA1691723.1"/>
    </source>
</evidence>
<comment type="caution">
    <text evidence="2">The sequence shown here is derived from an EMBL/GenBank/DDBJ whole genome shotgun (WGS) entry which is preliminary data.</text>
</comment>
<protein>
    <submittedName>
        <fullName evidence="2">Uncharacterized protein</fullName>
    </submittedName>
</protein>
<gene>
    <name evidence="2" type="ORF">GCM10009830_44350</name>
</gene>
<sequence>MVQGLAASAAVPRGMLVADAWSQLGDAVAPLSNASGRPLARTVKLLLDPLVLRPAQNPRFSGGAVAVEHVDALRRAILDAGPALAATAAWFQLLKRARRRAGVTEGHPQDLYFQRCYELAHLHGDPAALPDAAGIAAAAVDDVHAERGEVSADRLRRFLTDPARTAELTGLLRDAWSHRARPPDAPDGPAPGLAAFLDDCATAPDPRLWQALADAGAGTAEAADLDRPGVAFDHGLTAHERPAAPELGDRAAKRSLPKPFDRSIMERLFAGLTTWFQRESMADVPSLVTGEIARSAAPWQLAEEPSRVAMALGRGASAGLGADDARPASDANARLLHRWRRESYVHRVLRLPDASAIGVEVRGTRGAYLRRLWVRLHGRELRGEATAADGVWDLLDGALRSVVMDQRDRLKRSLAREADRS</sequence>
<feature type="region of interest" description="Disordered" evidence="1">
    <location>
        <begin position="177"/>
        <end position="197"/>
    </location>
</feature>
<dbReference type="RefSeq" id="WP_344491332.1">
    <property type="nucleotide sequence ID" value="NZ_BAAAQF010000023.1"/>
</dbReference>